<evidence type="ECO:0000313" key="11">
    <source>
        <dbReference type="Proteomes" id="UP000824083"/>
    </source>
</evidence>
<dbReference type="PRINTS" id="PR00149">
    <property type="entry name" value="FUMRATELYASE"/>
</dbReference>
<comment type="caution">
    <text evidence="10">The sequence shown here is derived from an EMBL/GenBank/DDBJ whole genome shotgun (WGS) entry which is preliminary data.</text>
</comment>
<evidence type="ECO:0000259" key="9">
    <source>
        <dbReference type="Pfam" id="PF14698"/>
    </source>
</evidence>
<dbReference type="EMBL" id="DVMY01000018">
    <property type="protein sequence ID" value="HIU36791.1"/>
    <property type="molecule type" value="Genomic_DNA"/>
</dbReference>
<dbReference type="InterPro" id="IPR022761">
    <property type="entry name" value="Fumarate_lyase_N"/>
</dbReference>
<name>A0A9D1LFD8_9BURK</name>
<dbReference type="Pfam" id="PF00206">
    <property type="entry name" value="Lyase_1"/>
    <property type="match status" value="1"/>
</dbReference>
<feature type="domain" description="Fumarate lyase N-terminal" evidence="8">
    <location>
        <begin position="50"/>
        <end position="302"/>
    </location>
</feature>
<comment type="similarity">
    <text evidence="6">Belongs to the lyase 1 family. Argininosuccinate lyase subfamily.</text>
</comment>
<dbReference type="InterPro" id="IPR008948">
    <property type="entry name" value="L-Aspartase-like"/>
</dbReference>
<evidence type="ECO:0000256" key="3">
    <source>
        <dbReference type="ARBA" id="ARBA00012338"/>
    </source>
</evidence>
<dbReference type="GO" id="GO:0042450">
    <property type="term" value="P:L-arginine biosynthetic process via ornithine"/>
    <property type="evidence" value="ECO:0007669"/>
    <property type="project" value="UniProtKB-UniRule"/>
</dbReference>
<organism evidence="10 11">
    <name type="scientific">Candidatus Aphodousia faecigallinarum</name>
    <dbReference type="NCBI Taxonomy" id="2840677"/>
    <lineage>
        <taxon>Bacteria</taxon>
        <taxon>Pseudomonadati</taxon>
        <taxon>Pseudomonadota</taxon>
        <taxon>Betaproteobacteria</taxon>
        <taxon>Burkholderiales</taxon>
        <taxon>Sutterellaceae</taxon>
        <taxon>Sutterellaceae incertae sedis</taxon>
        <taxon>Candidatus Aphodousia</taxon>
    </lineage>
</organism>
<dbReference type="GO" id="GO:0004056">
    <property type="term" value="F:argininosuccinate lyase activity"/>
    <property type="evidence" value="ECO:0007669"/>
    <property type="project" value="UniProtKB-UniRule"/>
</dbReference>
<dbReference type="SUPFAM" id="SSF48557">
    <property type="entry name" value="L-aspartase-like"/>
    <property type="match status" value="1"/>
</dbReference>
<evidence type="ECO:0000256" key="2">
    <source>
        <dbReference type="ARBA" id="ARBA00004941"/>
    </source>
</evidence>
<dbReference type="InterPro" id="IPR000362">
    <property type="entry name" value="Fumarate_lyase_fam"/>
</dbReference>
<keyword evidence="6" id="KW-0963">Cytoplasm</keyword>
<proteinExistence type="inferred from homology"/>
<dbReference type="InterPro" id="IPR029419">
    <property type="entry name" value="Arg_succ_lyase_C"/>
</dbReference>
<feature type="coiled-coil region" evidence="7">
    <location>
        <begin position="463"/>
        <end position="497"/>
    </location>
</feature>
<dbReference type="AlphaFoldDB" id="A0A9D1LFD8"/>
<dbReference type="Proteomes" id="UP000824083">
    <property type="component" value="Unassembled WGS sequence"/>
</dbReference>
<comment type="pathway">
    <text evidence="2 6">Amino-acid biosynthesis; L-arginine biosynthesis; L-arginine from L-ornithine and carbamoyl phosphate: step 3/3.</text>
</comment>
<evidence type="ECO:0000256" key="7">
    <source>
        <dbReference type="SAM" id="Coils"/>
    </source>
</evidence>
<dbReference type="HAMAP" id="MF_00006">
    <property type="entry name" value="Arg_succ_lyase"/>
    <property type="match status" value="1"/>
</dbReference>
<keyword evidence="6" id="KW-0028">Amino-acid biosynthesis</keyword>
<dbReference type="Pfam" id="PF14698">
    <property type="entry name" value="ASL_C2"/>
    <property type="match status" value="1"/>
</dbReference>
<evidence type="ECO:0000259" key="8">
    <source>
        <dbReference type="Pfam" id="PF00206"/>
    </source>
</evidence>
<dbReference type="Gene3D" id="1.10.40.30">
    <property type="entry name" value="Fumarase/aspartase (C-terminal domain)"/>
    <property type="match status" value="1"/>
</dbReference>
<dbReference type="CDD" id="cd01359">
    <property type="entry name" value="Argininosuccinate_lyase"/>
    <property type="match status" value="1"/>
</dbReference>
<gene>
    <name evidence="6 10" type="primary">argH</name>
    <name evidence="10" type="ORF">IAC56_00710</name>
</gene>
<dbReference type="EC" id="4.3.2.1" evidence="3 6"/>
<dbReference type="PANTHER" id="PTHR43814">
    <property type="entry name" value="ARGININOSUCCINATE LYASE"/>
    <property type="match status" value="1"/>
</dbReference>
<dbReference type="GO" id="GO:0005829">
    <property type="term" value="C:cytosol"/>
    <property type="evidence" value="ECO:0007669"/>
    <property type="project" value="TreeGrafter"/>
</dbReference>
<feature type="domain" description="Argininosuccinate lyase C-terminal" evidence="9">
    <location>
        <begin position="369"/>
        <end position="446"/>
    </location>
</feature>
<reference evidence="10" key="1">
    <citation type="submission" date="2020-10" db="EMBL/GenBank/DDBJ databases">
        <authorList>
            <person name="Gilroy R."/>
        </authorList>
    </citation>
    <scope>NUCLEOTIDE SEQUENCE</scope>
    <source>
        <strain evidence="10">7463</strain>
    </source>
</reference>
<evidence type="ECO:0000256" key="4">
    <source>
        <dbReference type="ARBA" id="ARBA00022571"/>
    </source>
</evidence>
<reference evidence="10" key="2">
    <citation type="journal article" date="2021" name="PeerJ">
        <title>Extensive microbial diversity within the chicken gut microbiome revealed by metagenomics and culture.</title>
        <authorList>
            <person name="Gilroy R."/>
            <person name="Ravi A."/>
            <person name="Getino M."/>
            <person name="Pursley I."/>
            <person name="Horton D.L."/>
            <person name="Alikhan N.F."/>
            <person name="Baker D."/>
            <person name="Gharbi K."/>
            <person name="Hall N."/>
            <person name="Watson M."/>
            <person name="Adriaenssens E.M."/>
            <person name="Foster-Nyarko E."/>
            <person name="Jarju S."/>
            <person name="Secka A."/>
            <person name="Antonio M."/>
            <person name="Oren A."/>
            <person name="Chaudhuri R.R."/>
            <person name="La Ragione R."/>
            <person name="Hildebrand F."/>
            <person name="Pallen M.J."/>
        </authorList>
    </citation>
    <scope>NUCLEOTIDE SEQUENCE</scope>
    <source>
        <strain evidence="10">7463</strain>
    </source>
</reference>
<dbReference type="InterPro" id="IPR009049">
    <property type="entry name" value="Argininosuccinate_lyase"/>
</dbReference>
<sequence length="502" mass="55769">MSNSEFSRGKIKVPPCRDVIENIIKPGIESELSRSFKSYLLVNKAHVVMLKEKGILSEDEARQILAANEELLTGSADFEVDYEKEDIYFNIENYVIARTGREIGGKLHTARSRNDLCATVTRISLRERLLEMAMLTNELREVLLDLAQKNTSSVMPGHTHLQPSEPITFAHYCSAIAAALQRDFDRLIHAYHTTNICPLGGTSMGSSTFAIDRTLTSDWLGFNGPIDNSLDCVASRDYVLEGLSALSIMGNTLSRLANDLYVWATPYYQFIEVDDAVAACSSIMPQKKNPWTLEYIKGKAAHLEGYFVSASSALRATPYTHCQDASAETPEPLYQAVDELRACLKLMKVTLKTLKTNSSKMLQAANNTYCTVTELANTLVRVDGISFRSAHHVVALVVDHMLKQGLLAHEIKLETVQDCYQLAMGEKSRISEEDLQNALNPIHNVESKNILGGPAASEVTRQLQVLDQQLKSDQKTLKALNDDVNQATERLNEKANEIIKAV</sequence>
<comment type="catalytic activity">
    <reaction evidence="1 6">
        <text>2-(N(omega)-L-arginino)succinate = fumarate + L-arginine</text>
        <dbReference type="Rhea" id="RHEA:24020"/>
        <dbReference type="ChEBI" id="CHEBI:29806"/>
        <dbReference type="ChEBI" id="CHEBI:32682"/>
        <dbReference type="ChEBI" id="CHEBI:57472"/>
        <dbReference type="EC" id="4.3.2.1"/>
    </reaction>
</comment>
<dbReference type="PRINTS" id="PR00145">
    <property type="entry name" value="ARGSUCLYASE"/>
</dbReference>
<comment type="subcellular location">
    <subcellularLocation>
        <location evidence="6">Cytoplasm</location>
    </subcellularLocation>
</comment>
<dbReference type="PANTHER" id="PTHR43814:SF1">
    <property type="entry name" value="ARGININOSUCCINATE LYASE"/>
    <property type="match status" value="1"/>
</dbReference>
<accession>A0A9D1LFD8</accession>
<protein>
    <recommendedName>
        <fullName evidence="3 6">Argininosuccinate lyase</fullName>
        <shortName evidence="6">ASAL</shortName>
        <ecNumber evidence="3 6">4.3.2.1</ecNumber>
    </recommendedName>
    <alternativeName>
        <fullName evidence="6">Arginosuccinase</fullName>
    </alternativeName>
</protein>
<evidence type="ECO:0000313" key="10">
    <source>
        <dbReference type="EMBL" id="HIU36791.1"/>
    </source>
</evidence>
<dbReference type="NCBIfam" id="TIGR00838">
    <property type="entry name" value="argH"/>
    <property type="match status" value="1"/>
</dbReference>
<keyword evidence="5 6" id="KW-0456">Lyase</keyword>
<evidence type="ECO:0000256" key="5">
    <source>
        <dbReference type="ARBA" id="ARBA00023239"/>
    </source>
</evidence>
<keyword evidence="4 6" id="KW-0055">Arginine biosynthesis</keyword>
<dbReference type="Gene3D" id="1.20.200.10">
    <property type="entry name" value="Fumarase/aspartase (Central domain)"/>
    <property type="match status" value="1"/>
</dbReference>
<evidence type="ECO:0000256" key="6">
    <source>
        <dbReference type="HAMAP-Rule" id="MF_00006"/>
    </source>
</evidence>
<dbReference type="Gene3D" id="1.10.275.10">
    <property type="entry name" value="Fumarase/aspartase (N-terminal domain)"/>
    <property type="match status" value="1"/>
</dbReference>
<keyword evidence="7" id="KW-0175">Coiled coil</keyword>
<dbReference type="InterPro" id="IPR024083">
    <property type="entry name" value="Fumarase/histidase_N"/>
</dbReference>
<evidence type="ECO:0000256" key="1">
    <source>
        <dbReference type="ARBA" id="ARBA00000985"/>
    </source>
</evidence>